<feature type="transmembrane region" description="Helical" evidence="12">
    <location>
        <begin position="203"/>
        <end position="224"/>
    </location>
</feature>
<evidence type="ECO:0000313" key="13">
    <source>
        <dbReference type="EMBL" id="ANB15980.1"/>
    </source>
</evidence>
<feature type="transmembrane region" description="Helical" evidence="12">
    <location>
        <begin position="95"/>
        <end position="115"/>
    </location>
</feature>
<dbReference type="GO" id="GO:0052917">
    <property type="term" value="F:dol-P-Man:Man(7)GlcNAc(2)-PP-Dol alpha-1,6-mannosyltransferase activity"/>
    <property type="evidence" value="ECO:0007669"/>
    <property type="project" value="UniProtKB-EC"/>
</dbReference>
<evidence type="ECO:0000256" key="7">
    <source>
        <dbReference type="ARBA" id="ARBA00022824"/>
    </source>
</evidence>
<feature type="transmembrane region" description="Helical" evidence="12">
    <location>
        <begin position="12"/>
        <end position="30"/>
    </location>
</feature>
<keyword evidence="9 12" id="KW-0472">Membrane</keyword>
<evidence type="ECO:0000256" key="9">
    <source>
        <dbReference type="ARBA" id="ARBA00023136"/>
    </source>
</evidence>
<keyword evidence="14" id="KW-1185">Reference proteome</keyword>
<evidence type="ECO:0000256" key="12">
    <source>
        <dbReference type="RuleBase" id="RU363075"/>
    </source>
</evidence>
<evidence type="ECO:0000256" key="6">
    <source>
        <dbReference type="ARBA" id="ARBA00022692"/>
    </source>
</evidence>
<keyword evidence="4 12" id="KW-0328">Glycosyltransferase</keyword>
<comment type="function">
    <text evidence="10">Mannosyltransferase that operates in the biosynthetic pathway of dolichol-linked oligosaccharides, the glycan precursors employed in protein asparagine (N)-glycosylation. The assembly of dolichol-linked oligosaccharides begins on the cytosolic side of the endoplasmic reticulum membrane and finishes in its lumen. The sequential addition of sugars to dolichol pyrophosphate produces dolichol-linked oligosaccharides containing fourteen sugars, including two GlcNAcs, nine mannoses and three glucoses. Once assembled, the oligosaccharide is transferred from the lipid to nascent proteins by oligosaccharyltransferases. In the lumen of the endoplasmic reticulum, adds the eighth mannose residue in an alpha-1,6 linkage onto Man(7)GlcNAc(2)-PP-dolichol to produce Man(8)GlcNAc(2)-PP-dolichol.</text>
</comment>
<feature type="transmembrane region" description="Helical" evidence="12">
    <location>
        <begin position="135"/>
        <end position="158"/>
    </location>
</feature>
<evidence type="ECO:0000256" key="8">
    <source>
        <dbReference type="ARBA" id="ARBA00022989"/>
    </source>
</evidence>
<evidence type="ECO:0000256" key="3">
    <source>
        <dbReference type="ARBA" id="ARBA00007063"/>
    </source>
</evidence>
<name>A0A161HI84_9ASCO</name>
<comment type="catalytic activity">
    <reaction evidence="11">
        <text>an alpha-D-Man-(1-&gt;2)-alpha-D-Man-(1-&gt;2)-alpha-D-Man-(1-&gt;3)-[alpha-D-Man-(1-&gt;2)-alpha-D-Man-(1-&gt;3)-alpha-D-Man-(1-&gt;6)]-beta-D-Man-(1-&gt;4)-beta-D-GlcNAc-(1-&gt;4)-alpha-D-GlcNAc-diphospho-di-trans,poly-cis-dolichol + a di-trans,poly-cis-dolichyl beta-D-mannosyl phosphate = an alpha-D-Man-(1-&gt;2)-alpha-D-Man-(1-&gt;2)-alpha-D-Man-(1-&gt;3)-[alpha-D-Man-(1-&gt;2)-alpha-D-Man-(1-&gt;3)-[alpha-D-Man-(1-&gt;6)]-alpha-D-Man-(1-&gt;6)]-beta-D-Man-(1-&gt;4)-beta-D-GlcNAc-(1-&gt;4)-alpha-D-GlcNAc-diphospho-di-trans,poly-cis-dolichol + a di-trans,poly-cis-dolichyl phosphate + H(+)</text>
        <dbReference type="Rhea" id="RHEA:29535"/>
        <dbReference type="Rhea" id="RHEA-COMP:19498"/>
        <dbReference type="Rhea" id="RHEA-COMP:19501"/>
        <dbReference type="Rhea" id="RHEA-COMP:19518"/>
        <dbReference type="Rhea" id="RHEA-COMP:19519"/>
        <dbReference type="ChEBI" id="CHEBI:15378"/>
        <dbReference type="ChEBI" id="CHEBI:57683"/>
        <dbReference type="ChEBI" id="CHEBI:58211"/>
        <dbReference type="ChEBI" id="CHEBI:132517"/>
        <dbReference type="ChEBI" id="CHEBI:132519"/>
        <dbReference type="EC" id="2.4.1.260"/>
    </reaction>
    <physiologicalReaction direction="left-to-right" evidence="11">
        <dbReference type="Rhea" id="RHEA:29536"/>
    </physiologicalReaction>
</comment>
<dbReference type="KEGG" id="slb:AWJ20_3629"/>
<feature type="transmembrane region" description="Helical" evidence="12">
    <location>
        <begin position="318"/>
        <end position="336"/>
    </location>
</feature>
<keyword evidence="8 12" id="KW-1133">Transmembrane helix</keyword>
<dbReference type="InterPro" id="IPR005599">
    <property type="entry name" value="GPI_mannosylTrfase"/>
</dbReference>
<keyword evidence="6 12" id="KW-0812">Transmembrane</keyword>
<comment type="similarity">
    <text evidence="3 12">Belongs to the glycosyltransferase 22 family.</text>
</comment>
<proteinExistence type="inferred from homology"/>
<comment type="pathway">
    <text evidence="2">Protein modification; protein glycosylation.</text>
</comment>
<evidence type="ECO:0000256" key="2">
    <source>
        <dbReference type="ARBA" id="ARBA00004922"/>
    </source>
</evidence>
<dbReference type="OrthoDB" id="19039at2759"/>
<evidence type="ECO:0000256" key="10">
    <source>
        <dbReference type="ARBA" id="ARBA00044721"/>
    </source>
</evidence>
<protein>
    <recommendedName>
        <fullName evidence="12">Mannosyltransferase</fullName>
        <ecNumber evidence="12">2.4.1.-</ecNumber>
    </recommendedName>
</protein>
<gene>
    <name evidence="13" type="primary">ALG12</name>
    <name evidence="13" type="ORF">AWJ20_3629</name>
</gene>
<evidence type="ECO:0000256" key="1">
    <source>
        <dbReference type="ARBA" id="ARBA00004477"/>
    </source>
</evidence>
<dbReference type="GO" id="GO:0005789">
    <property type="term" value="C:endoplasmic reticulum membrane"/>
    <property type="evidence" value="ECO:0007669"/>
    <property type="project" value="UniProtKB-SubCell"/>
</dbReference>
<dbReference type="AlphaFoldDB" id="A0A161HI84"/>
<dbReference type="UniPathway" id="UPA00378"/>
<dbReference type="Pfam" id="PF03901">
    <property type="entry name" value="Glyco_transf_22"/>
    <property type="match status" value="1"/>
</dbReference>
<accession>A0A161HI84</accession>
<dbReference type="EC" id="2.4.1.-" evidence="12"/>
<evidence type="ECO:0000256" key="5">
    <source>
        <dbReference type="ARBA" id="ARBA00022679"/>
    </source>
</evidence>
<comment type="subcellular location">
    <subcellularLocation>
        <location evidence="1 12">Endoplasmic reticulum membrane</location>
        <topology evidence="1 12">Multi-pass membrane protein</topology>
    </subcellularLocation>
</comment>
<feature type="transmembrane region" description="Helical" evidence="12">
    <location>
        <begin position="62"/>
        <end position="83"/>
    </location>
</feature>
<dbReference type="PANTHER" id="PTHR22760:SF1">
    <property type="entry name" value="DOL-P-MAN:MAN(7)GLCNAC(2)-PP-DOL ALPHA-1,6-MANNOSYLTRANSFERASE"/>
    <property type="match status" value="1"/>
</dbReference>
<dbReference type="GO" id="GO:0006488">
    <property type="term" value="P:dolichol-linked oligosaccharide biosynthetic process"/>
    <property type="evidence" value="ECO:0007669"/>
    <property type="project" value="EnsemblFungi"/>
</dbReference>
<organism evidence="13 14">
    <name type="scientific">Sugiyamaella lignohabitans</name>
    <dbReference type="NCBI Taxonomy" id="796027"/>
    <lineage>
        <taxon>Eukaryota</taxon>
        <taxon>Fungi</taxon>
        <taxon>Dikarya</taxon>
        <taxon>Ascomycota</taxon>
        <taxon>Saccharomycotina</taxon>
        <taxon>Dipodascomycetes</taxon>
        <taxon>Dipodascales</taxon>
        <taxon>Trichomonascaceae</taxon>
        <taxon>Sugiyamaella</taxon>
    </lineage>
</organism>
<sequence>MAESNRLRIGWLDHFMLHIMCAYLLIAPYTKVEESFNIQAIHDMVFYGSDISQYDHLQFPGVVPRTFVGALVISLVVKPIAYLIPFTKKIEIQSVARLILGVINTFAVINLRHSVKKLFGIGPSRWFMLFTMSQFHYMFYSSRTLPNMFALPLVVYAYQAILEERYETGLTILSFTSIVFRAELALLTGILALTLLGTRKRPFWNVVQSGVLGLGFGTMISLAVDSYFWQQFPKIPEVDGFIFNAIEGNSSFWGEEPYWAYFTKHIPNLTNNPLILVVAPIGLLISDQTSSFNKKPITVNGKPLKSILKKTTSASPITALRILAITSLLYVLVYSLQPHKELRFVIYIMPVITIMASNGVSILYKRRSRNYLFRLIPIIMSLSVFLAFNVSVMKMLASSVNYPGGVALSRFHEIYQSSHNGRSAEGITVHLDVPVCMTGATRFGQLWDSANFIKNEDEKTGFVIYDKSEDEATLDKVWSTFDYFIGIADLNETGIPSLDGYEWQHLDVISGLEGFNTKLVRDFVNQIRADPFLKINNIKEGLIATHRNGGLKAVISNLFGLWKELVLTKDAVHIYKRVRVDDTTVSNEDPQSEGR</sequence>
<dbReference type="PANTHER" id="PTHR22760">
    <property type="entry name" value="GLYCOSYLTRANSFERASE"/>
    <property type="match status" value="1"/>
</dbReference>
<keyword evidence="5 13" id="KW-0808">Transferase</keyword>
<keyword evidence="7 12" id="KW-0256">Endoplasmic reticulum</keyword>
<reference evidence="13 14" key="1">
    <citation type="submission" date="2016-02" db="EMBL/GenBank/DDBJ databases">
        <title>Complete genome sequence and transcriptome regulation of the pentose utilising yeast Sugiyamaella lignohabitans.</title>
        <authorList>
            <person name="Bellasio M."/>
            <person name="Peymann A."/>
            <person name="Valli M."/>
            <person name="Sipitzky M."/>
            <person name="Graf A."/>
            <person name="Sauer M."/>
            <person name="Marx H."/>
            <person name="Mattanovich D."/>
        </authorList>
    </citation>
    <scope>NUCLEOTIDE SEQUENCE [LARGE SCALE GENOMIC DNA]</scope>
    <source>
        <strain evidence="13 14">CBS 10342</strain>
    </source>
</reference>
<evidence type="ECO:0000256" key="4">
    <source>
        <dbReference type="ARBA" id="ARBA00022676"/>
    </source>
</evidence>
<feature type="transmembrane region" description="Helical" evidence="12">
    <location>
        <begin position="371"/>
        <end position="392"/>
    </location>
</feature>
<dbReference type="EMBL" id="CP014503">
    <property type="protein sequence ID" value="ANB15980.1"/>
    <property type="molecule type" value="Genomic_DNA"/>
</dbReference>
<dbReference type="Proteomes" id="UP000189580">
    <property type="component" value="Chromosome b"/>
</dbReference>
<evidence type="ECO:0000256" key="11">
    <source>
        <dbReference type="ARBA" id="ARBA00048899"/>
    </source>
</evidence>
<dbReference type="RefSeq" id="XP_018738457.1">
    <property type="nucleotide sequence ID" value="XM_018880659.1"/>
</dbReference>
<dbReference type="GeneID" id="30035672"/>
<feature type="transmembrane region" description="Helical" evidence="12">
    <location>
        <begin position="342"/>
        <end position="364"/>
    </location>
</feature>
<feature type="transmembrane region" description="Helical" evidence="12">
    <location>
        <begin position="170"/>
        <end position="197"/>
    </location>
</feature>
<evidence type="ECO:0000313" key="14">
    <source>
        <dbReference type="Proteomes" id="UP000189580"/>
    </source>
</evidence>